<dbReference type="Proteomes" id="UP000665561">
    <property type="component" value="Unassembled WGS sequence"/>
</dbReference>
<keyword evidence="2 4" id="KW-0808">Transferase</keyword>
<dbReference type="CDD" id="cd02440">
    <property type="entry name" value="AdoMet_MTases"/>
    <property type="match status" value="1"/>
</dbReference>
<comment type="caution">
    <text evidence="6">The sequence shown here is derived from an EMBL/GenBank/DDBJ whole genome shotgun (WGS) entry which is preliminary data.</text>
</comment>
<dbReference type="Gene3D" id="3.40.50.150">
    <property type="entry name" value="Vaccinia Virus protein VP39"/>
    <property type="match status" value="1"/>
</dbReference>
<comment type="similarity">
    <text evidence="1">Belongs to the spermidine/spermine synthase family.</text>
</comment>
<dbReference type="InterPro" id="IPR029063">
    <property type="entry name" value="SAM-dependent_MTases_sf"/>
</dbReference>
<reference evidence="6 7" key="1">
    <citation type="submission" date="2020-01" db="EMBL/GenBank/DDBJ databases">
        <title>Paenibacillus soybeanensis sp. nov. isolated from the nodules of soybean (Glycine max(L.) Merr).</title>
        <authorList>
            <person name="Wang H."/>
        </authorList>
    </citation>
    <scope>NUCLEOTIDE SEQUENCE [LARGE SCALE GENOMIC DNA]</scope>
    <source>
        <strain evidence="6 7">T1</strain>
    </source>
</reference>
<evidence type="ECO:0000256" key="4">
    <source>
        <dbReference type="PROSITE-ProRule" id="PRU00354"/>
    </source>
</evidence>
<dbReference type="SUPFAM" id="SSF53335">
    <property type="entry name" value="S-adenosyl-L-methionine-dependent methyltransferases"/>
    <property type="match status" value="1"/>
</dbReference>
<evidence type="ECO:0000256" key="3">
    <source>
        <dbReference type="ARBA" id="ARBA00023115"/>
    </source>
</evidence>
<dbReference type="PROSITE" id="PS51006">
    <property type="entry name" value="PABS_2"/>
    <property type="match status" value="1"/>
</dbReference>
<gene>
    <name evidence="6" type="ORF">GT019_30050</name>
</gene>
<dbReference type="PANTHER" id="PTHR43317">
    <property type="entry name" value="THERMOSPERMINE SYNTHASE ACAULIS5"/>
    <property type="match status" value="1"/>
</dbReference>
<keyword evidence="3 4" id="KW-0620">Polyamine biosynthesis</keyword>
<evidence type="ECO:0000313" key="7">
    <source>
        <dbReference type="Proteomes" id="UP000665561"/>
    </source>
</evidence>
<dbReference type="PANTHER" id="PTHR43317:SF1">
    <property type="entry name" value="THERMOSPERMINE SYNTHASE ACAULIS5"/>
    <property type="match status" value="1"/>
</dbReference>
<feature type="active site" description="Proton acceptor" evidence="4">
    <location>
        <position position="150"/>
    </location>
</feature>
<evidence type="ECO:0000259" key="5">
    <source>
        <dbReference type="PROSITE" id="PS51006"/>
    </source>
</evidence>
<dbReference type="NCBIfam" id="NF037959">
    <property type="entry name" value="MFS_SpdSyn"/>
    <property type="match status" value="1"/>
</dbReference>
<organism evidence="6 7">
    <name type="scientific">Paenibacillus glycinis</name>
    <dbReference type="NCBI Taxonomy" id="2697035"/>
    <lineage>
        <taxon>Bacteria</taxon>
        <taxon>Bacillati</taxon>
        <taxon>Bacillota</taxon>
        <taxon>Bacilli</taxon>
        <taxon>Bacillales</taxon>
        <taxon>Paenibacillaceae</taxon>
        <taxon>Paenibacillus</taxon>
    </lineage>
</organism>
<keyword evidence="7" id="KW-1185">Reference proteome</keyword>
<feature type="domain" description="PABS" evidence="5">
    <location>
        <begin position="97"/>
        <end position="229"/>
    </location>
</feature>
<dbReference type="InterPro" id="IPR030374">
    <property type="entry name" value="PABS"/>
</dbReference>
<protein>
    <submittedName>
        <fullName evidence="6">Spermidine synthase</fullName>
    </submittedName>
</protein>
<dbReference type="Pfam" id="PF01564">
    <property type="entry name" value="Spermine_synth"/>
    <property type="match status" value="1"/>
</dbReference>
<dbReference type="EMBL" id="JAAAMV010000036">
    <property type="protein sequence ID" value="NBD28129.1"/>
    <property type="molecule type" value="Genomic_DNA"/>
</dbReference>
<accession>A0ABW9XZT3</accession>
<evidence type="ECO:0000256" key="1">
    <source>
        <dbReference type="ARBA" id="ARBA00007867"/>
    </source>
</evidence>
<proteinExistence type="inferred from homology"/>
<sequence>MRQSDKGEDGSVIQLASVISGHQAITVYEANQLYGQTGRFRVLQFADDAVQGALDLKNPRRIVLEYPRALIHLMEHNEPFFRRLFVIGHGIGTIAAHYPDKQVTVAEIDEQVVALSRTYFQYAPDNVLIGDGRQLLAEQADGRFDYIVLDAFTKEGTPRHLSTLEFFRLAKDKLDGRGMLLLNVMGKENGDKGVASVFATLQQAFVHAKAFVLPGEGQSGLRNMVLAASGRPIGYERQAMAGFAEFVPEDGYVIADRRR</sequence>
<name>A0ABW9XZT3_9BACL</name>
<evidence type="ECO:0000256" key="2">
    <source>
        <dbReference type="ARBA" id="ARBA00022679"/>
    </source>
</evidence>
<evidence type="ECO:0000313" key="6">
    <source>
        <dbReference type="EMBL" id="NBD28129.1"/>
    </source>
</evidence>